<gene>
    <name evidence="1" type="ORF">CLV36_101130</name>
</gene>
<comment type="caution">
    <text evidence="1">The sequence shown here is derived from an EMBL/GenBank/DDBJ whole genome shotgun (WGS) entry which is preliminary data.</text>
</comment>
<name>A0ABX5ETA7_9BACL</name>
<reference evidence="1 2" key="1">
    <citation type="submission" date="2018-03" db="EMBL/GenBank/DDBJ databases">
        <title>Genomic Encyclopedia of Archaeal and Bacterial Type Strains, Phase II (KMG-II): from individual species to whole genera.</title>
        <authorList>
            <person name="Goeker M."/>
        </authorList>
    </citation>
    <scope>NUCLEOTIDE SEQUENCE [LARGE SCALE GENOMIC DNA]</scope>
    <source>
        <strain evidence="1 2">RHA1</strain>
    </source>
</reference>
<dbReference type="RefSeq" id="WP_106341407.1">
    <property type="nucleotide sequence ID" value="NZ_PVTZ01000001.1"/>
</dbReference>
<sequence>MFGFLRSKNKFKEMINEMAKELGIKQDARGKNGQDVTQLAEEFSKELGLKQKRTPVGQKDLVKEVMTEAGKELGITENTTSTNMSPDQLAQRINEEIQKRKKSR</sequence>
<dbReference type="EMBL" id="PVTZ01000001">
    <property type="protein sequence ID" value="PRZ17039.1"/>
    <property type="molecule type" value="Genomic_DNA"/>
</dbReference>
<evidence type="ECO:0008006" key="3">
    <source>
        <dbReference type="Google" id="ProtNLM"/>
    </source>
</evidence>
<protein>
    <recommendedName>
        <fullName evidence="3">Small acid-soluble spore protein alpha/beta type</fullName>
    </recommendedName>
</protein>
<accession>A0ABX5ETA7</accession>
<evidence type="ECO:0000313" key="1">
    <source>
        <dbReference type="EMBL" id="PRZ17039.1"/>
    </source>
</evidence>
<keyword evidence="2" id="KW-1185">Reference proteome</keyword>
<dbReference type="Proteomes" id="UP000238836">
    <property type="component" value="Unassembled WGS sequence"/>
</dbReference>
<proteinExistence type="predicted"/>
<evidence type="ECO:0000313" key="2">
    <source>
        <dbReference type="Proteomes" id="UP000238836"/>
    </source>
</evidence>
<organism evidence="1 2">
    <name type="scientific">Laceyella sediminis</name>
    <dbReference type="NCBI Taxonomy" id="573074"/>
    <lineage>
        <taxon>Bacteria</taxon>
        <taxon>Bacillati</taxon>
        <taxon>Bacillota</taxon>
        <taxon>Bacilli</taxon>
        <taxon>Bacillales</taxon>
        <taxon>Thermoactinomycetaceae</taxon>
        <taxon>Laceyella</taxon>
    </lineage>
</organism>